<keyword evidence="1" id="KW-0175">Coiled coil</keyword>
<feature type="coiled-coil region" evidence="1">
    <location>
        <begin position="662"/>
        <end position="689"/>
    </location>
</feature>
<feature type="region of interest" description="Disordered" evidence="2">
    <location>
        <begin position="1"/>
        <end position="148"/>
    </location>
</feature>
<feature type="compositionally biased region" description="Basic and acidic residues" evidence="2">
    <location>
        <begin position="1"/>
        <end position="12"/>
    </location>
</feature>
<feature type="compositionally biased region" description="Low complexity" evidence="2">
    <location>
        <begin position="26"/>
        <end position="35"/>
    </location>
</feature>
<feature type="compositionally biased region" description="Basic residues" evidence="2">
    <location>
        <begin position="40"/>
        <end position="52"/>
    </location>
</feature>
<feature type="region of interest" description="Disordered" evidence="2">
    <location>
        <begin position="840"/>
        <end position="878"/>
    </location>
</feature>
<feature type="region of interest" description="Disordered" evidence="2">
    <location>
        <begin position="165"/>
        <end position="253"/>
    </location>
</feature>
<feature type="compositionally biased region" description="Low complexity" evidence="2">
    <location>
        <begin position="123"/>
        <end position="133"/>
    </location>
</feature>
<protein>
    <submittedName>
        <fullName evidence="3">Uncharacterized protein</fullName>
    </submittedName>
</protein>
<evidence type="ECO:0000256" key="2">
    <source>
        <dbReference type="SAM" id="MobiDB-lite"/>
    </source>
</evidence>
<organism evidence="3 4">
    <name type="scientific">Humicola insolens</name>
    <name type="common">Soft-rot fungus</name>
    <dbReference type="NCBI Taxonomy" id="85995"/>
    <lineage>
        <taxon>Eukaryota</taxon>
        <taxon>Fungi</taxon>
        <taxon>Dikarya</taxon>
        <taxon>Ascomycota</taxon>
        <taxon>Pezizomycotina</taxon>
        <taxon>Sordariomycetes</taxon>
        <taxon>Sordariomycetidae</taxon>
        <taxon>Sordariales</taxon>
        <taxon>Chaetomiaceae</taxon>
        <taxon>Mycothermus</taxon>
    </lineage>
</organism>
<feature type="compositionally biased region" description="Low complexity" evidence="2">
    <location>
        <begin position="735"/>
        <end position="748"/>
    </location>
</feature>
<keyword evidence="4" id="KW-1185">Reference proteome</keyword>
<dbReference type="EMBL" id="JAZGSY010000588">
    <property type="protein sequence ID" value="KAL1835621.1"/>
    <property type="molecule type" value="Genomic_DNA"/>
</dbReference>
<evidence type="ECO:0000313" key="4">
    <source>
        <dbReference type="Proteomes" id="UP001583172"/>
    </source>
</evidence>
<feature type="compositionally biased region" description="Basic and acidic residues" evidence="2">
    <location>
        <begin position="840"/>
        <end position="868"/>
    </location>
</feature>
<feature type="region of interest" description="Disordered" evidence="2">
    <location>
        <begin position="477"/>
        <end position="496"/>
    </location>
</feature>
<evidence type="ECO:0000313" key="3">
    <source>
        <dbReference type="EMBL" id="KAL1835621.1"/>
    </source>
</evidence>
<comment type="caution">
    <text evidence="3">The sequence shown here is derived from an EMBL/GenBank/DDBJ whole genome shotgun (WGS) entry which is preliminary data.</text>
</comment>
<evidence type="ECO:0000256" key="1">
    <source>
        <dbReference type="SAM" id="Coils"/>
    </source>
</evidence>
<dbReference type="Proteomes" id="UP001583172">
    <property type="component" value="Unassembled WGS sequence"/>
</dbReference>
<proteinExistence type="predicted"/>
<name>A0ABR3V2J1_HUMIN</name>
<gene>
    <name evidence="3" type="ORF">VTJ49DRAFT_6331</name>
</gene>
<accession>A0ABR3V2J1</accession>
<sequence>MAGSDRIPERVRSCGSRRRLGNSGPDDNNNNKNIDLYTGKKVKSSTRRKSKKDKRDRTAEWVKNLSPEPENPPGLTPVPENLSDEDQLILPSPAMDPGSPTRASASRRHQDPSAIRGNFIPLSKSPTKSSMKPSPSPKRDQDSKGVYLQFSLTDSQMDKLAAALSDEGEGDAITPGRGRGRKVQHDRDHVPSPGPIGSAARMRSRSPGKTYKSSTTPARTRSKSPVKFDFSGTKASSHRARPTNDTDVFSSPTHHGRAGIFERDVSPYVSPTPVKHGNWRSARSPPPHIDTELAQAHAMFTGLRMDHLPTVAVHNPIEEMASPPRQVPACFSGESGEPVMSPSYYSQDSIGERYPSHITPLQVQKAPAQIQNPKEPKYLSVLEAYANEAFSTTGDSLLGSRDCTTGDQHSSDEDLRYTTLAAYLPEGVTHVRKASKTLIGEGGWLENTSKPVASPSPNRSGGFLTSLVKRAKEMIETNQEHRASRKSGKGKQTASHLAISLNPREQSLLYCELEFVIATALNDYLTAQFNAGRLQADRLSKIDEDWQRKGRARVVGFRYDMETQLDLVRAHVHDFKFHTHGGQVFAPPAGTSTAGPPTTATVLSTIDTAKAIARTLRVRTYCAPDMVIAKQLLDCQGLFNLLGCPDHQQIKLAEIMAFFRAAVEKQKILAEHEQKVREQQQKVAEQVAAETKAQQAQQAQQQREQQFMSLNQVAAQTQQAQQQQQQFTHDHQQPDFDPTTTTPMKTLPAGVNPHGPFAHKTGISAPILAAAQAYYDERTASANKYRREQAQLQAQQQLLREQQEMEQEQLVQQQEYMHEQQKLAWEQQREKEAYHLAELERRQFEREERAREQREKRRERMRREREGGMDPAGFYEEE</sequence>
<feature type="compositionally biased region" description="Polar residues" evidence="2">
    <location>
        <begin position="243"/>
        <end position="253"/>
    </location>
</feature>
<feature type="region of interest" description="Disordered" evidence="2">
    <location>
        <begin position="718"/>
        <end position="751"/>
    </location>
</feature>
<feature type="compositionally biased region" description="Low complexity" evidence="2">
    <location>
        <begin position="718"/>
        <end position="727"/>
    </location>
</feature>
<reference evidence="3 4" key="1">
    <citation type="journal article" date="2024" name="Commun. Biol.">
        <title>Comparative genomic analysis of thermophilic fungi reveals convergent evolutionary adaptations and gene losses.</title>
        <authorList>
            <person name="Steindorff A.S."/>
            <person name="Aguilar-Pontes M.V."/>
            <person name="Robinson A.J."/>
            <person name="Andreopoulos B."/>
            <person name="LaButti K."/>
            <person name="Kuo A."/>
            <person name="Mondo S."/>
            <person name="Riley R."/>
            <person name="Otillar R."/>
            <person name="Haridas S."/>
            <person name="Lipzen A."/>
            <person name="Grimwood J."/>
            <person name="Schmutz J."/>
            <person name="Clum A."/>
            <person name="Reid I.D."/>
            <person name="Moisan M.C."/>
            <person name="Butler G."/>
            <person name="Nguyen T.T.M."/>
            <person name="Dewar K."/>
            <person name="Conant G."/>
            <person name="Drula E."/>
            <person name="Henrissat B."/>
            <person name="Hansel C."/>
            <person name="Singer S."/>
            <person name="Hutchinson M.I."/>
            <person name="de Vries R.P."/>
            <person name="Natvig D.O."/>
            <person name="Powell A.J."/>
            <person name="Tsang A."/>
            <person name="Grigoriev I.V."/>
        </authorList>
    </citation>
    <scope>NUCLEOTIDE SEQUENCE [LARGE SCALE GENOMIC DNA]</scope>
    <source>
        <strain evidence="3 4">CBS 620.91</strain>
    </source>
</reference>